<proteinExistence type="inferred from homology"/>
<evidence type="ECO:0000256" key="1">
    <source>
        <dbReference type="ARBA" id="ARBA00008645"/>
    </source>
</evidence>
<protein>
    <submittedName>
        <fullName evidence="4">Alpha/beta hydrolase</fullName>
    </submittedName>
</protein>
<dbReference type="GO" id="GO:0016787">
    <property type="term" value="F:hydrolase activity"/>
    <property type="evidence" value="ECO:0007669"/>
    <property type="project" value="UniProtKB-KW"/>
</dbReference>
<reference evidence="4 5" key="1">
    <citation type="submission" date="2019-06" db="EMBL/GenBank/DDBJ databases">
        <title>Whole genome sequence for Cellvibrionaceae sp. R142.</title>
        <authorList>
            <person name="Wang G."/>
        </authorList>
    </citation>
    <scope>NUCLEOTIDE SEQUENCE [LARGE SCALE GENOMIC DNA]</scope>
    <source>
        <strain evidence="4 5">R142</strain>
    </source>
</reference>
<dbReference type="Gene3D" id="3.40.50.1820">
    <property type="entry name" value="alpha/beta hydrolase"/>
    <property type="match status" value="1"/>
</dbReference>
<keyword evidence="2 4" id="KW-0378">Hydrolase</keyword>
<gene>
    <name evidence="4" type="ORF">FKG94_25240</name>
</gene>
<dbReference type="OrthoDB" id="149912at2"/>
<accession>A0A545SRX6</accession>
<name>A0A545SRX6_9GAMM</name>
<evidence type="ECO:0000256" key="2">
    <source>
        <dbReference type="ARBA" id="ARBA00022801"/>
    </source>
</evidence>
<evidence type="ECO:0000313" key="5">
    <source>
        <dbReference type="Proteomes" id="UP000319732"/>
    </source>
</evidence>
<comment type="similarity">
    <text evidence="1">Belongs to the AB hydrolase superfamily.</text>
</comment>
<dbReference type="InterPro" id="IPR000073">
    <property type="entry name" value="AB_hydrolase_1"/>
</dbReference>
<sequence length="256" mass="27907">MLALHGWLDNSASFTPLAPLLDNVHLLALDMAGHGQSGHRARFSPYNVWQDVGEIFAIADQMGWEKFALIGHSRGAIVSMLSAGTFPERITHLGLIDGLWPQPVLAADAPAQLARSITGLLAQQTKTPAVYADIEAAVNARANGHFELSHQAAALLTERGLRLVPDGYTWSTDPQLFVASAMKLTQAHIEAFIQRITAPVKLVLAKEGLLNRFEQYQQNLAAFPHIEVEVLPGGHHLHMEAESLKIAALFNDLLSH</sequence>
<dbReference type="SUPFAM" id="SSF53474">
    <property type="entry name" value="alpha/beta-Hydrolases"/>
    <property type="match status" value="1"/>
</dbReference>
<dbReference type="GO" id="GO:0016020">
    <property type="term" value="C:membrane"/>
    <property type="evidence" value="ECO:0007669"/>
    <property type="project" value="TreeGrafter"/>
</dbReference>
<dbReference type="Pfam" id="PF00561">
    <property type="entry name" value="Abhydrolase_1"/>
    <property type="match status" value="1"/>
</dbReference>
<dbReference type="EMBL" id="VHSG01000034">
    <property type="protein sequence ID" value="TQV67717.1"/>
    <property type="molecule type" value="Genomic_DNA"/>
</dbReference>
<dbReference type="Proteomes" id="UP000319732">
    <property type="component" value="Unassembled WGS sequence"/>
</dbReference>
<keyword evidence="5" id="KW-1185">Reference proteome</keyword>
<evidence type="ECO:0000313" key="4">
    <source>
        <dbReference type="EMBL" id="TQV67717.1"/>
    </source>
</evidence>
<dbReference type="PANTHER" id="PTHR43798:SF14">
    <property type="entry name" value="SERINE HYDROLASE-LIKE PROTEIN DDB_G0286239"/>
    <property type="match status" value="1"/>
</dbReference>
<evidence type="ECO:0000259" key="3">
    <source>
        <dbReference type="Pfam" id="PF00561"/>
    </source>
</evidence>
<organism evidence="4 5">
    <name type="scientific">Exilibacterium tricleocarpae</name>
    <dbReference type="NCBI Taxonomy" id="2591008"/>
    <lineage>
        <taxon>Bacteria</taxon>
        <taxon>Pseudomonadati</taxon>
        <taxon>Pseudomonadota</taxon>
        <taxon>Gammaproteobacteria</taxon>
        <taxon>Cellvibrionales</taxon>
        <taxon>Cellvibrionaceae</taxon>
        <taxon>Exilibacterium</taxon>
    </lineage>
</organism>
<dbReference type="InterPro" id="IPR050266">
    <property type="entry name" value="AB_hydrolase_sf"/>
</dbReference>
<dbReference type="AlphaFoldDB" id="A0A545SRX6"/>
<dbReference type="PANTHER" id="PTHR43798">
    <property type="entry name" value="MONOACYLGLYCEROL LIPASE"/>
    <property type="match status" value="1"/>
</dbReference>
<dbReference type="InterPro" id="IPR029058">
    <property type="entry name" value="AB_hydrolase_fold"/>
</dbReference>
<comment type="caution">
    <text evidence="4">The sequence shown here is derived from an EMBL/GenBank/DDBJ whole genome shotgun (WGS) entry which is preliminary data.</text>
</comment>
<feature type="domain" description="AB hydrolase-1" evidence="3">
    <location>
        <begin position="2"/>
        <end position="241"/>
    </location>
</feature>